<keyword evidence="2" id="KW-1185">Reference proteome</keyword>
<proteinExistence type="predicted"/>
<dbReference type="RefSeq" id="WP_209904569.1">
    <property type="nucleotide sequence ID" value="NZ_BAAAJW010000017.1"/>
</dbReference>
<evidence type="ECO:0008006" key="3">
    <source>
        <dbReference type="Google" id="ProtNLM"/>
    </source>
</evidence>
<evidence type="ECO:0000313" key="1">
    <source>
        <dbReference type="EMBL" id="MBP2383754.1"/>
    </source>
</evidence>
<comment type="caution">
    <text evidence="1">The sequence shown here is derived from an EMBL/GenBank/DDBJ whole genome shotgun (WGS) entry which is preliminary data.</text>
</comment>
<organism evidence="1 2">
    <name type="scientific">Brachybacterium sacelli</name>
    <dbReference type="NCBI Taxonomy" id="173364"/>
    <lineage>
        <taxon>Bacteria</taxon>
        <taxon>Bacillati</taxon>
        <taxon>Actinomycetota</taxon>
        <taxon>Actinomycetes</taxon>
        <taxon>Micrococcales</taxon>
        <taxon>Dermabacteraceae</taxon>
        <taxon>Brachybacterium</taxon>
    </lineage>
</organism>
<dbReference type="EMBL" id="JAGIOD010000002">
    <property type="protein sequence ID" value="MBP2383754.1"/>
    <property type="molecule type" value="Genomic_DNA"/>
</dbReference>
<gene>
    <name evidence="1" type="ORF">JOF43_003743</name>
</gene>
<name>A0ABS4X7R5_9MICO</name>
<dbReference type="Proteomes" id="UP001519290">
    <property type="component" value="Unassembled WGS sequence"/>
</dbReference>
<sequence>MYSLGLDTPASHRHLHRSLRQIDHLERPGTHGWIAAPPGASSEIARLETSFVDAPVSLEQSLRAATMSALESAAHVRHSIQSNVFTLTSLRGMLRTLLMGAGRLGHVALPTTPQERETHAANVVGMEARSLERAITDIGKVTNLPGLKWDPDDVAEFRRKIATVNTARPPGDHSLIRTVADLIGTEAAAADDSVDPGALRDHLTWVWHTSSGTAHGFGWQSGAGGDFVTDLGAALSAFHFCLEATKRMWQ</sequence>
<protein>
    <recommendedName>
        <fullName evidence="3">DUF222 domain-containing protein</fullName>
    </recommendedName>
</protein>
<accession>A0ABS4X7R5</accession>
<reference evidence="1 2" key="1">
    <citation type="submission" date="2021-03" db="EMBL/GenBank/DDBJ databases">
        <title>Sequencing the genomes of 1000 actinobacteria strains.</title>
        <authorList>
            <person name="Klenk H.-P."/>
        </authorList>
    </citation>
    <scope>NUCLEOTIDE SEQUENCE [LARGE SCALE GENOMIC DNA]</scope>
    <source>
        <strain evidence="1 2">DSM 14566</strain>
    </source>
</reference>
<evidence type="ECO:0000313" key="2">
    <source>
        <dbReference type="Proteomes" id="UP001519290"/>
    </source>
</evidence>